<dbReference type="PROSITE" id="PS50076">
    <property type="entry name" value="DNAJ_2"/>
    <property type="match status" value="1"/>
</dbReference>
<dbReference type="EMBL" id="SLWY01000029">
    <property type="protein sequence ID" value="TCO76541.1"/>
    <property type="molecule type" value="Genomic_DNA"/>
</dbReference>
<organism evidence="3 4">
    <name type="scientific">Plasticicumulans lactativorans</name>
    <dbReference type="NCBI Taxonomy" id="1133106"/>
    <lineage>
        <taxon>Bacteria</taxon>
        <taxon>Pseudomonadati</taxon>
        <taxon>Pseudomonadota</taxon>
        <taxon>Gammaproteobacteria</taxon>
        <taxon>Candidatus Competibacteraceae</taxon>
        <taxon>Plasticicumulans</taxon>
    </lineage>
</organism>
<dbReference type="Pfam" id="PF00226">
    <property type="entry name" value="DnaJ"/>
    <property type="match status" value="1"/>
</dbReference>
<accession>A0A4R2KQJ1</accession>
<dbReference type="InterPro" id="IPR036869">
    <property type="entry name" value="J_dom_sf"/>
</dbReference>
<keyword evidence="4" id="KW-1185">Reference proteome</keyword>
<reference evidence="3 4" key="1">
    <citation type="submission" date="2019-03" db="EMBL/GenBank/DDBJ databases">
        <title>Genomic Encyclopedia of Type Strains, Phase IV (KMG-IV): sequencing the most valuable type-strain genomes for metagenomic binning, comparative biology and taxonomic classification.</title>
        <authorList>
            <person name="Goeker M."/>
        </authorList>
    </citation>
    <scope>NUCLEOTIDE SEQUENCE [LARGE SCALE GENOMIC DNA]</scope>
    <source>
        <strain evidence="3 4">DSM 25287</strain>
    </source>
</reference>
<dbReference type="InterPro" id="IPR029024">
    <property type="entry name" value="TerB-like"/>
</dbReference>
<dbReference type="SMART" id="SM00271">
    <property type="entry name" value="DnaJ"/>
    <property type="match status" value="1"/>
</dbReference>
<evidence type="ECO:0000259" key="2">
    <source>
        <dbReference type="PROSITE" id="PS50076"/>
    </source>
</evidence>
<comment type="caution">
    <text evidence="3">The sequence shown here is derived from an EMBL/GenBank/DDBJ whole genome shotgun (WGS) entry which is preliminary data.</text>
</comment>
<dbReference type="CDD" id="cd06257">
    <property type="entry name" value="DnaJ"/>
    <property type="match status" value="1"/>
</dbReference>
<keyword evidence="1" id="KW-0143">Chaperone</keyword>
<protein>
    <submittedName>
        <fullName evidence="3">DnaJ like chaperone protein</fullName>
    </submittedName>
</protein>
<dbReference type="OrthoDB" id="9782583at2"/>
<gene>
    <name evidence="3" type="ORF">EV699_12922</name>
</gene>
<dbReference type="SUPFAM" id="SSF46565">
    <property type="entry name" value="Chaperone J-domain"/>
    <property type="match status" value="1"/>
</dbReference>
<dbReference type="InterPro" id="IPR007791">
    <property type="entry name" value="DjlA_N"/>
</dbReference>
<dbReference type="SUPFAM" id="SSF158682">
    <property type="entry name" value="TerB-like"/>
    <property type="match status" value="1"/>
</dbReference>
<proteinExistence type="predicted"/>
<evidence type="ECO:0000256" key="1">
    <source>
        <dbReference type="ARBA" id="ARBA00023186"/>
    </source>
</evidence>
<dbReference type="Proteomes" id="UP000295765">
    <property type="component" value="Unassembled WGS sequence"/>
</dbReference>
<dbReference type="RefSeq" id="WP_132545603.1">
    <property type="nucleotide sequence ID" value="NZ_SLWY01000029.1"/>
</dbReference>
<dbReference type="Pfam" id="PF05099">
    <property type="entry name" value="TerB"/>
    <property type="match status" value="1"/>
</dbReference>
<dbReference type="AlphaFoldDB" id="A0A4R2KQJ1"/>
<evidence type="ECO:0000313" key="3">
    <source>
        <dbReference type="EMBL" id="TCO76541.1"/>
    </source>
</evidence>
<dbReference type="InterPro" id="IPR001623">
    <property type="entry name" value="DnaJ_domain"/>
</dbReference>
<dbReference type="Gene3D" id="1.10.287.110">
    <property type="entry name" value="DnaJ domain"/>
    <property type="match status" value="1"/>
</dbReference>
<evidence type="ECO:0000313" key="4">
    <source>
        <dbReference type="Proteomes" id="UP000295765"/>
    </source>
</evidence>
<feature type="domain" description="J" evidence="2">
    <location>
        <begin position="209"/>
        <end position="271"/>
    </location>
</feature>
<dbReference type="Gene3D" id="1.10.3680.10">
    <property type="entry name" value="TerB-like"/>
    <property type="match status" value="1"/>
</dbReference>
<sequence>MIGMFFGAGTFPAGLGTLFGGSVGFMMGGPLGAMFGAAFGQNFDRGIEALGAEASPQAQAQAAFLVTTFAVMGAVAKADGRVSEAEIALARGMMERLGLDPAQRRAAIACFTQGKSPEFPLDATLASFARSCQPWPTLARSCIEMQFATAWADGEPAAAALALIARVAAQLGLSPAAHAEIERRARAHHRPEPEAEEALPHTPPGTLAAAYAELGVEMNASDAEVTRAYRLLLSRHHPDKLVGAAETVLKCAAERTHAVVSAYERIRAARTSAAA</sequence>
<dbReference type="NCBIfam" id="NF006948">
    <property type="entry name" value="PRK09430.1"/>
    <property type="match status" value="1"/>
</dbReference>
<dbReference type="CDD" id="cd07316">
    <property type="entry name" value="terB_like_DjlA"/>
    <property type="match status" value="1"/>
</dbReference>
<name>A0A4R2KQJ1_9GAMM</name>